<accession>A0A699VS25</accession>
<evidence type="ECO:0000313" key="1">
    <source>
        <dbReference type="EMBL" id="GFD37193.1"/>
    </source>
</evidence>
<dbReference type="AlphaFoldDB" id="A0A699VS25"/>
<proteinExistence type="predicted"/>
<dbReference type="EMBL" id="BKCJ011482261">
    <property type="protein sequence ID" value="GFD37193.1"/>
    <property type="molecule type" value="Genomic_DNA"/>
</dbReference>
<feature type="non-terminal residue" evidence="1">
    <location>
        <position position="68"/>
    </location>
</feature>
<protein>
    <submittedName>
        <fullName evidence="1">ABC transporter C family member 13</fullName>
    </submittedName>
</protein>
<name>A0A699VS25_TANCI</name>
<organism evidence="1">
    <name type="scientific">Tanacetum cinerariifolium</name>
    <name type="common">Dalmatian daisy</name>
    <name type="synonym">Chrysanthemum cinerariifolium</name>
    <dbReference type="NCBI Taxonomy" id="118510"/>
    <lineage>
        <taxon>Eukaryota</taxon>
        <taxon>Viridiplantae</taxon>
        <taxon>Streptophyta</taxon>
        <taxon>Embryophyta</taxon>
        <taxon>Tracheophyta</taxon>
        <taxon>Spermatophyta</taxon>
        <taxon>Magnoliopsida</taxon>
        <taxon>eudicotyledons</taxon>
        <taxon>Gunneridae</taxon>
        <taxon>Pentapetalae</taxon>
        <taxon>asterids</taxon>
        <taxon>campanulids</taxon>
        <taxon>Asterales</taxon>
        <taxon>Asteraceae</taxon>
        <taxon>Asteroideae</taxon>
        <taxon>Anthemideae</taxon>
        <taxon>Anthemidinae</taxon>
        <taxon>Tanacetum</taxon>
    </lineage>
</organism>
<reference evidence="1" key="1">
    <citation type="journal article" date="2019" name="Sci. Rep.">
        <title>Draft genome of Tanacetum cinerariifolium, the natural source of mosquito coil.</title>
        <authorList>
            <person name="Yamashiro T."/>
            <person name="Shiraishi A."/>
            <person name="Satake H."/>
            <person name="Nakayama K."/>
        </authorList>
    </citation>
    <scope>NUCLEOTIDE SEQUENCE</scope>
</reference>
<gene>
    <name evidence="1" type="ORF">Tci_909162</name>
</gene>
<comment type="caution">
    <text evidence="1">The sequence shown here is derived from an EMBL/GenBank/DDBJ whole genome shotgun (WGS) entry which is preliminary data.</text>
</comment>
<sequence>MFGVLINIIRIKQASRRNSSMEESLLSCEIGTDDHFESAPGVLGRFWNLMTFKSINPVMEHGSKKQLD</sequence>